<proteinExistence type="predicted"/>
<organism evidence="1 2">
    <name type="scientific">Microbacterium allomyrinae</name>
    <dbReference type="NCBI Taxonomy" id="2830666"/>
    <lineage>
        <taxon>Bacteria</taxon>
        <taxon>Bacillati</taxon>
        <taxon>Actinomycetota</taxon>
        <taxon>Actinomycetes</taxon>
        <taxon>Micrococcales</taxon>
        <taxon>Microbacteriaceae</taxon>
        <taxon>Microbacterium</taxon>
    </lineage>
</organism>
<accession>A0A9X1LW33</accession>
<evidence type="ECO:0000313" key="1">
    <source>
        <dbReference type="EMBL" id="MCC2033099.1"/>
    </source>
</evidence>
<dbReference type="RefSeq" id="WP_229385067.1">
    <property type="nucleotide sequence ID" value="NZ_JAGTTN010000004.1"/>
</dbReference>
<dbReference type="EMBL" id="JAGTTN010000004">
    <property type="protein sequence ID" value="MCC2033099.1"/>
    <property type="molecule type" value="Genomic_DNA"/>
</dbReference>
<dbReference type="Proteomes" id="UP001139354">
    <property type="component" value="Unassembled WGS sequence"/>
</dbReference>
<keyword evidence="2" id="KW-1185">Reference proteome</keyword>
<sequence>MNTYQQYLAADMVTKRMASVGVTAMHVMFARDYSNRGSSGHEVTVGIDYDDTDGHFMGDEDREAKVNEFLTLYPDSTVTRENDYGKPNMLVRGVTNLGVAWEINFRSGVCERVQVGTKRVERFDPAVIASIPKVTVDEPVYEYMCPDPIVAAGLVA</sequence>
<name>A0A9X1LW33_9MICO</name>
<reference evidence="1" key="1">
    <citation type="submission" date="2021-04" db="EMBL/GenBank/DDBJ databases">
        <title>Microbacterium tenobrionis sp. nov. and Microbacterium allomyrinae sp. nov., isolated from larvae of Tenobrio molitor and Allomyrina dichotoma, respectively.</title>
        <authorList>
            <person name="Lee S.D."/>
        </authorList>
    </citation>
    <scope>NUCLEOTIDE SEQUENCE</scope>
    <source>
        <strain evidence="1">BWT-G7</strain>
    </source>
</reference>
<protein>
    <submittedName>
        <fullName evidence="1">Uncharacterized protein</fullName>
    </submittedName>
</protein>
<dbReference type="AlphaFoldDB" id="A0A9X1LW33"/>
<gene>
    <name evidence="1" type="ORF">KEC57_12995</name>
</gene>
<comment type="caution">
    <text evidence="1">The sequence shown here is derived from an EMBL/GenBank/DDBJ whole genome shotgun (WGS) entry which is preliminary data.</text>
</comment>
<evidence type="ECO:0000313" key="2">
    <source>
        <dbReference type="Proteomes" id="UP001139354"/>
    </source>
</evidence>